<comment type="caution">
    <text evidence="2">The sequence shown here is derived from an EMBL/GenBank/DDBJ whole genome shotgun (WGS) entry which is preliminary data.</text>
</comment>
<protein>
    <submittedName>
        <fullName evidence="2">Uncharacterized protein</fullName>
    </submittedName>
</protein>
<name>A0A0F9BSM4_9ZZZZ</name>
<dbReference type="AlphaFoldDB" id="A0A0F9BSM4"/>
<feature type="region of interest" description="Disordered" evidence="1">
    <location>
        <begin position="51"/>
        <end position="76"/>
    </location>
</feature>
<sequence length="76" mass="8547">MKSVVDMGIHEKTAILASILVPKTLGMLKYMNSSAAGVNVSENIIKEWKKRAHQRATTKNKLQKIKLKRASKSPWN</sequence>
<gene>
    <name evidence="2" type="ORF">LCGC14_2490990</name>
</gene>
<organism evidence="2">
    <name type="scientific">marine sediment metagenome</name>
    <dbReference type="NCBI Taxonomy" id="412755"/>
    <lineage>
        <taxon>unclassified sequences</taxon>
        <taxon>metagenomes</taxon>
        <taxon>ecological metagenomes</taxon>
    </lineage>
</organism>
<reference evidence="2" key="1">
    <citation type="journal article" date="2015" name="Nature">
        <title>Complex archaea that bridge the gap between prokaryotes and eukaryotes.</title>
        <authorList>
            <person name="Spang A."/>
            <person name="Saw J.H."/>
            <person name="Jorgensen S.L."/>
            <person name="Zaremba-Niedzwiedzka K."/>
            <person name="Martijn J."/>
            <person name="Lind A.E."/>
            <person name="van Eijk R."/>
            <person name="Schleper C."/>
            <person name="Guy L."/>
            <person name="Ettema T.J."/>
        </authorList>
    </citation>
    <scope>NUCLEOTIDE SEQUENCE</scope>
</reference>
<evidence type="ECO:0000256" key="1">
    <source>
        <dbReference type="SAM" id="MobiDB-lite"/>
    </source>
</evidence>
<evidence type="ECO:0000313" key="2">
    <source>
        <dbReference type="EMBL" id="KKL16897.1"/>
    </source>
</evidence>
<dbReference type="EMBL" id="LAZR01039482">
    <property type="protein sequence ID" value="KKL16897.1"/>
    <property type="molecule type" value="Genomic_DNA"/>
</dbReference>
<proteinExistence type="predicted"/>
<accession>A0A0F9BSM4</accession>